<evidence type="ECO:0000256" key="2">
    <source>
        <dbReference type="PROSITE-ProRule" id="PRU00703"/>
    </source>
</evidence>
<dbReference type="SUPFAM" id="SSF54631">
    <property type="entry name" value="CBS-domain pair"/>
    <property type="match status" value="1"/>
</dbReference>
<dbReference type="InterPro" id="IPR000644">
    <property type="entry name" value="CBS_dom"/>
</dbReference>
<dbReference type="CDD" id="cd04622">
    <property type="entry name" value="CBS_pair_HRP1_like"/>
    <property type="match status" value="1"/>
</dbReference>
<dbReference type="RefSeq" id="WP_073029415.1">
    <property type="nucleotide sequence ID" value="NZ_FQXJ01000005.1"/>
</dbReference>
<evidence type="ECO:0000259" key="3">
    <source>
        <dbReference type="PROSITE" id="PS51371"/>
    </source>
</evidence>
<dbReference type="OrthoDB" id="9802114at2"/>
<feature type="domain" description="CBS" evidence="3">
    <location>
        <begin position="7"/>
        <end position="65"/>
    </location>
</feature>
<proteinExistence type="predicted"/>
<dbReference type="PROSITE" id="PS51371">
    <property type="entry name" value="CBS"/>
    <property type="match status" value="2"/>
</dbReference>
<keyword evidence="1 2" id="KW-0129">CBS domain</keyword>
<dbReference type="InterPro" id="IPR046342">
    <property type="entry name" value="CBS_dom_sf"/>
</dbReference>
<dbReference type="Pfam" id="PF00571">
    <property type="entry name" value="CBS"/>
    <property type="match status" value="2"/>
</dbReference>
<evidence type="ECO:0000256" key="1">
    <source>
        <dbReference type="ARBA" id="ARBA00023122"/>
    </source>
</evidence>
<dbReference type="PANTHER" id="PTHR43080">
    <property type="entry name" value="CBS DOMAIN-CONTAINING PROTEIN CBSX3, MITOCHONDRIAL"/>
    <property type="match status" value="1"/>
</dbReference>
<dbReference type="PANTHER" id="PTHR43080:SF2">
    <property type="entry name" value="CBS DOMAIN-CONTAINING PROTEIN"/>
    <property type="match status" value="1"/>
</dbReference>
<dbReference type="EMBL" id="FQXJ01000005">
    <property type="protein sequence ID" value="SHH89940.1"/>
    <property type="molecule type" value="Genomic_DNA"/>
</dbReference>
<dbReference type="AlphaFoldDB" id="A0A1M5WR09"/>
<evidence type="ECO:0000313" key="5">
    <source>
        <dbReference type="Proteomes" id="UP000183954"/>
    </source>
</evidence>
<keyword evidence="5" id="KW-1185">Reference proteome</keyword>
<dbReference type="Proteomes" id="UP000183954">
    <property type="component" value="Unassembled WGS sequence"/>
</dbReference>
<gene>
    <name evidence="4" type="ORF">SAMN02746098_01739</name>
</gene>
<reference evidence="5" key="1">
    <citation type="submission" date="2016-11" db="EMBL/GenBank/DDBJ databases">
        <authorList>
            <person name="Varghese N."/>
            <person name="Submissions S."/>
        </authorList>
    </citation>
    <scope>NUCLEOTIDE SEQUENCE [LARGE SCALE GENOMIC DNA]</scope>
    <source>
        <strain evidence="5">DSM 15449</strain>
    </source>
</reference>
<dbReference type="Gene3D" id="3.10.580.10">
    <property type="entry name" value="CBS-domain"/>
    <property type="match status" value="1"/>
</dbReference>
<feature type="domain" description="CBS" evidence="3">
    <location>
        <begin position="72"/>
        <end position="131"/>
    </location>
</feature>
<sequence>MKVRDVMTSQVESVTPSSSIVDIARLMRSSNVGSIPVCEGNKVLGIITDRDIVLKVIADGKNIQSTSAKDIMNSEVITVTSDQDVHEAARIMAEYQIRRLPVTEQGKIIGIVALGDLATEKIHVNEAGDALSGISQGAHH</sequence>
<accession>A0A1M5WR09</accession>
<dbReference type="SMART" id="SM00116">
    <property type="entry name" value="CBS"/>
    <property type="match status" value="2"/>
</dbReference>
<dbReference type="STRING" id="1121420.SAMN02746098_01739"/>
<dbReference type="InterPro" id="IPR051257">
    <property type="entry name" value="Diverse_CBS-Domain"/>
</dbReference>
<protein>
    <submittedName>
        <fullName evidence="4">CBS domain-containing protein</fullName>
    </submittedName>
</protein>
<evidence type="ECO:0000313" key="4">
    <source>
        <dbReference type="EMBL" id="SHH89940.1"/>
    </source>
</evidence>
<name>A0A1M5WR09_9FIRM</name>
<organism evidence="4 5">
    <name type="scientific">Desulfosporosinus lacus DSM 15449</name>
    <dbReference type="NCBI Taxonomy" id="1121420"/>
    <lineage>
        <taxon>Bacteria</taxon>
        <taxon>Bacillati</taxon>
        <taxon>Bacillota</taxon>
        <taxon>Clostridia</taxon>
        <taxon>Eubacteriales</taxon>
        <taxon>Desulfitobacteriaceae</taxon>
        <taxon>Desulfosporosinus</taxon>
    </lineage>
</organism>